<dbReference type="RefSeq" id="WP_148700994.1">
    <property type="nucleotide sequence ID" value="NZ_CP007174.1"/>
</dbReference>
<dbReference type="Proteomes" id="UP000028194">
    <property type="component" value="Chromosome"/>
</dbReference>
<accession>A0A075MYS3</accession>
<organism evidence="1 2">
    <name type="scientific">Candidatus Nitrososphaera evergladensis SR1</name>
    <dbReference type="NCBI Taxonomy" id="1459636"/>
    <lineage>
        <taxon>Archaea</taxon>
        <taxon>Nitrososphaerota</taxon>
        <taxon>Nitrososphaeria</taxon>
        <taxon>Nitrososphaerales</taxon>
        <taxon>Nitrososphaeraceae</taxon>
        <taxon>Nitrososphaera</taxon>
    </lineage>
</organism>
<dbReference type="AlphaFoldDB" id="A0A075MYS3"/>
<evidence type="ECO:0008006" key="3">
    <source>
        <dbReference type="Google" id="ProtNLM"/>
    </source>
</evidence>
<dbReference type="STRING" id="1459636.NTE_02362"/>
<evidence type="ECO:0000313" key="2">
    <source>
        <dbReference type="Proteomes" id="UP000028194"/>
    </source>
</evidence>
<dbReference type="OrthoDB" id="375234at2157"/>
<reference evidence="1 2" key="1">
    <citation type="journal article" date="2014" name="PLoS ONE">
        <title>Genome Sequence of Candidatus Nitrososphaera evergladensis from Group I.1b Enriched from Everglades Soil Reveals Novel Genomic Features of the Ammonia-Oxidizing Archaea.</title>
        <authorList>
            <person name="Zhalnina K.V."/>
            <person name="Dias R."/>
            <person name="Leonard M.T."/>
            <person name="Dorr de Quadros P."/>
            <person name="Camargo F.A."/>
            <person name="Drew J.C."/>
            <person name="Farmerie W.G."/>
            <person name="Daroub S.H."/>
            <person name="Triplett E.W."/>
        </authorList>
    </citation>
    <scope>NUCLEOTIDE SEQUENCE [LARGE SCALE GENOMIC DNA]</scope>
    <source>
        <strain evidence="1 2">SR1</strain>
    </source>
</reference>
<gene>
    <name evidence="1" type="ORF">NTE_02362</name>
</gene>
<dbReference type="GeneID" id="41598078"/>
<name>A0A075MYS3_9ARCH</name>
<evidence type="ECO:0000313" key="1">
    <source>
        <dbReference type="EMBL" id="AIF84414.1"/>
    </source>
</evidence>
<keyword evidence="2" id="KW-1185">Reference proteome</keyword>
<protein>
    <recommendedName>
        <fullName evidence="3">Transcriptional regulator</fullName>
    </recommendedName>
</protein>
<proteinExistence type="predicted"/>
<dbReference type="EMBL" id="CP007174">
    <property type="protein sequence ID" value="AIF84414.1"/>
    <property type="molecule type" value="Genomic_DNA"/>
</dbReference>
<dbReference type="KEGG" id="nev:NTE_02362"/>
<sequence length="97" mass="10593">MSTSIDIVNTILSSVTTVELMKLFQKNPNLIDTMEGVAKRIGQTAMQVENDVDKLVDLGVLVKIPSGKTTVLVLDKKRAHEIDTKIENMLGRQQGGA</sequence>
<dbReference type="HOGENOM" id="CLU_2353303_0_0_2"/>